<protein>
    <submittedName>
        <fullName evidence="2">Uncharacterized protein</fullName>
    </submittedName>
</protein>
<evidence type="ECO:0000256" key="1">
    <source>
        <dbReference type="SAM" id="MobiDB-lite"/>
    </source>
</evidence>
<sequence>MEHHGCLSFTDNYHGMPGQPQPAARCPRPRQSLLEVEFSLGDPAAPYWLVPGAISPLLRMEPRRVPAADHPPGTRSLSDKCLTGMSPRSTRADIGRHSVATERGLCERSTLSLCVVQLRLRPSRLKTPQTTVLFLIDTAGFN</sequence>
<proteinExistence type="predicted"/>
<comment type="caution">
    <text evidence="2">The sequence shown here is derived from an EMBL/GenBank/DDBJ whole genome shotgun (WGS) entry which is preliminary data.</text>
</comment>
<accession>A0A8H6ISB3</accession>
<gene>
    <name evidence="2" type="ORF">CSOJ01_13440</name>
</gene>
<feature type="compositionally biased region" description="Low complexity" evidence="1">
    <location>
        <begin position="17"/>
        <end position="27"/>
    </location>
</feature>
<evidence type="ECO:0000313" key="3">
    <source>
        <dbReference type="Proteomes" id="UP000652219"/>
    </source>
</evidence>
<keyword evidence="3" id="KW-1185">Reference proteome</keyword>
<feature type="region of interest" description="Disordered" evidence="1">
    <location>
        <begin position="1"/>
        <end position="27"/>
    </location>
</feature>
<reference evidence="2 3" key="1">
    <citation type="journal article" date="2020" name="Phytopathology">
        <title>Genome Sequence Resources of Colletotrichum truncatum, C. plurivorum, C. musicola, and C. sojae: Four Species Pathogenic to Soybean (Glycine max).</title>
        <authorList>
            <person name="Rogerio F."/>
            <person name="Boufleur T.R."/>
            <person name="Ciampi-Guillardi M."/>
            <person name="Sukno S.A."/>
            <person name="Thon M.R."/>
            <person name="Massola Junior N.S."/>
            <person name="Baroncelli R."/>
        </authorList>
    </citation>
    <scope>NUCLEOTIDE SEQUENCE [LARGE SCALE GENOMIC DNA]</scope>
    <source>
        <strain evidence="2 3">LFN0009</strain>
    </source>
</reference>
<dbReference type="AlphaFoldDB" id="A0A8H6ISB3"/>
<dbReference type="EMBL" id="WIGN01000389">
    <property type="protein sequence ID" value="KAF6795406.1"/>
    <property type="molecule type" value="Genomic_DNA"/>
</dbReference>
<evidence type="ECO:0000313" key="2">
    <source>
        <dbReference type="EMBL" id="KAF6795406.1"/>
    </source>
</evidence>
<name>A0A8H6ISB3_9PEZI</name>
<organism evidence="2 3">
    <name type="scientific">Colletotrichum sojae</name>
    <dbReference type="NCBI Taxonomy" id="2175907"/>
    <lineage>
        <taxon>Eukaryota</taxon>
        <taxon>Fungi</taxon>
        <taxon>Dikarya</taxon>
        <taxon>Ascomycota</taxon>
        <taxon>Pezizomycotina</taxon>
        <taxon>Sordariomycetes</taxon>
        <taxon>Hypocreomycetidae</taxon>
        <taxon>Glomerellales</taxon>
        <taxon>Glomerellaceae</taxon>
        <taxon>Colletotrichum</taxon>
        <taxon>Colletotrichum orchidearum species complex</taxon>
    </lineage>
</organism>
<feature type="region of interest" description="Disordered" evidence="1">
    <location>
        <begin position="65"/>
        <end position="90"/>
    </location>
</feature>
<dbReference type="Proteomes" id="UP000652219">
    <property type="component" value="Unassembled WGS sequence"/>
</dbReference>